<dbReference type="AlphaFoldDB" id="A0A183FGZ3"/>
<evidence type="ECO:0000313" key="3">
    <source>
        <dbReference type="WBParaSite" id="HPBE_0000598401-mRNA-1"/>
    </source>
</evidence>
<protein>
    <submittedName>
        <fullName evidence="3">Dynamin_M domain-containing protein</fullName>
    </submittedName>
</protein>
<evidence type="ECO:0000313" key="2">
    <source>
        <dbReference type="Proteomes" id="UP000050761"/>
    </source>
</evidence>
<accession>A0A3P8B3M9</accession>
<dbReference type="Proteomes" id="UP000050761">
    <property type="component" value="Unassembled WGS sequence"/>
</dbReference>
<name>A0A183FGZ3_HELPZ</name>
<accession>A0A183FGZ3</accession>
<sequence length="107" mass="12284">MSQWAKISCVHHTIKYRKYDHGVNGTMDRDYMEARFLSLDDVTEREAVADQIDGCQQKMRYVLDQITETQTAITDMDATKVCPVFCPPISYVELLSSFPSTLRSRKG</sequence>
<gene>
    <name evidence="1" type="ORF">HPBE_LOCUS5985</name>
</gene>
<reference evidence="3" key="2">
    <citation type="submission" date="2019-09" db="UniProtKB">
        <authorList>
            <consortium name="WormBaseParasite"/>
        </authorList>
    </citation>
    <scope>IDENTIFICATION</scope>
</reference>
<evidence type="ECO:0000313" key="1">
    <source>
        <dbReference type="EMBL" id="VDO66502.1"/>
    </source>
</evidence>
<proteinExistence type="predicted"/>
<reference evidence="1 2" key="1">
    <citation type="submission" date="2018-11" db="EMBL/GenBank/DDBJ databases">
        <authorList>
            <consortium name="Pathogen Informatics"/>
        </authorList>
    </citation>
    <scope>NUCLEOTIDE SEQUENCE [LARGE SCALE GENOMIC DNA]</scope>
</reference>
<organism evidence="2 3">
    <name type="scientific">Heligmosomoides polygyrus</name>
    <name type="common">Parasitic roundworm</name>
    <dbReference type="NCBI Taxonomy" id="6339"/>
    <lineage>
        <taxon>Eukaryota</taxon>
        <taxon>Metazoa</taxon>
        <taxon>Ecdysozoa</taxon>
        <taxon>Nematoda</taxon>
        <taxon>Chromadorea</taxon>
        <taxon>Rhabditida</taxon>
        <taxon>Rhabditina</taxon>
        <taxon>Rhabditomorpha</taxon>
        <taxon>Strongyloidea</taxon>
        <taxon>Heligmosomidae</taxon>
        <taxon>Heligmosomoides</taxon>
    </lineage>
</organism>
<dbReference type="OrthoDB" id="3176171at2759"/>
<dbReference type="WBParaSite" id="HPBE_0000598401-mRNA-1">
    <property type="protein sequence ID" value="HPBE_0000598401-mRNA-1"/>
    <property type="gene ID" value="HPBE_0000598401"/>
</dbReference>
<dbReference type="EMBL" id="UZAH01025574">
    <property type="protein sequence ID" value="VDO66502.1"/>
    <property type="molecule type" value="Genomic_DNA"/>
</dbReference>
<keyword evidence="2" id="KW-1185">Reference proteome</keyword>